<evidence type="ECO:0000313" key="2">
    <source>
        <dbReference type="Proteomes" id="UP000295361"/>
    </source>
</evidence>
<dbReference type="RefSeq" id="WP_133703883.1">
    <property type="nucleotide sequence ID" value="NZ_SNXS01000015.1"/>
</dbReference>
<dbReference type="InterPro" id="IPR027417">
    <property type="entry name" value="P-loop_NTPase"/>
</dbReference>
<comment type="caution">
    <text evidence="1">The sequence shown here is derived from an EMBL/GenBank/DDBJ whole genome shotgun (WGS) entry which is preliminary data.</text>
</comment>
<dbReference type="EMBL" id="SNXS01000015">
    <property type="protein sequence ID" value="TDP60644.1"/>
    <property type="molecule type" value="Genomic_DNA"/>
</dbReference>
<keyword evidence="2" id="KW-1185">Reference proteome</keyword>
<organism evidence="1 2">
    <name type="scientific">Roseateles toxinivorans</name>
    <dbReference type="NCBI Taxonomy" id="270368"/>
    <lineage>
        <taxon>Bacteria</taxon>
        <taxon>Pseudomonadati</taxon>
        <taxon>Pseudomonadota</taxon>
        <taxon>Betaproteobacteria</taxon>
        <taxon>Burkholderiales</taxon>
        <taxon>Sphaerotilaceae</taxon>
        <taxon>Roseateles</taxon>
    </lineage>
</organism>
<name>A0A4R6QCX2_9BURK</name>
<accession>A0A4R6QCX2</accession>
<dbReference type="Proteomes" id="UP000295361">
    <property type="component" value="Unassembled WGS sequence"/>
</dbReference>
<dbReference type="InParanoid" id="A0A4R6QCX2"/>
<protein>
    <submittedName>
        <fullName evidence="1">Uncharacterized protein</fullName>
    </submittedName>
</protein>
<sequence>MTPVVKRRSLKKKKPTRQENDKRVIILGVPGVRKTSAANKIAAELKLTGVPCTVINFEDAFLYGTLANDKASFLSSPLEVQHKRWTDAWAKCKNRLPKTGNFILTMHGCFISSLFGARSLLDPGQVARDVNPTLVITLISDIYDCWSETHGGAKGLSIRGDPSLTQLLVARRLELIIGDQIALASPVSAKLTNGHRSYKPLRIKNLLLSVYHPIKTFVHAIACGPQLKIGYLSFPISQPREMEAIGDKSGMEEVSAFVRKAFEIQERHSDLVLLCPLAIDELPFKSWLDSVANPANGATAVFDRAKFRWPLKSLHGELKPLMDPIAQLESMNLQEAHEATSLIKNDVTLRDYRLVDQADFTAVFNPILAGNRKDIAKSVAEEIKRSQILQIPVFLFQDIKRDPERNTLRELGIHPEMIPTMAREPSRDLLISCNDINDLYQHLENGGRIQ</sequence>
<dbReference type="AlphaFoldDB" id="A0A4R6QCX2"/>
<evidence type="ECO:0000313" key="1">
    <source>
        <dbReference type="EMBL" id="TDP60644.1"/>
    </source>
</evidence>
<reference evidence="1 2" key="1">
    <citation type="submission" date="2019-03" db="EMBL/GenBank/DDBJ databases">
        <title>Genomic Encyclopedia of Type Strains, Phase IV (KMG-IV): sequencing the most valuable type-strain genomes for metagenomic binning, comparative biology and taxonomic classification.</title>
        <authorList>
            <person name="Goeker M."/>
        </authorList>
    </citation>
    <scope>NUCLEOTIDE SEQUENCE [LARGE SCALE GENOMIC DNA]</scope>
    <source>
        <strain evidence="1 2">DSM 16998</strain>
    </source>
</reference>
<proteinExistence type="predicted"/>
<dbReference type="Gene3D" id="3.40.50.300">
    <property type="entry name" value="P-loop containing nucleotide triphosphate hydrolases"/>
    <property type="match status" value="1"/>
</dbReference>
<gene>
    <name evidence="1" type="ORF">DES47_11566</name>
</gene>